<evidence type="ECO:0000256" key="1">
    <source>
        <dbReference type="SAM" id="MobiDB-lite"/>
    </source>
</evidence>
<feature type="compositionally biased region" description="Basic and acidic residues" evidence="1">
    <location>
        <begin position="31"/>
        <end position="56"/>
    </location>
</feature>
<feature type="non-terminal residue" evidence="2">
    <location>
        <position position="1"/>
    </location>
</feature>
<comment type="caution">
    <text evidence="2">The sequence shown here is derived from an EMBL/GenBank/DDBJ whole genome shotgun (WGS) entry which is preliminary data.</text>
</comment>
<sequence>LFVTPSSVEPSDAEEELDGMERVSKWSSNQKRKDDDDTSRQVSSEEKLLSEEEPKMRSVSVQATPSSRKDSGISKKLCKQAKAQVAEAATETTPYMSSINSPPSSDESVTVKDEMTETTRRQRSSVQPRLSRRQTGESYEAQGYFVRDQTSDTKNLNWPLEKIKRPNATLRPMKSESEEDVTLSMSLRVK</sequence>
<dbReference type="Proteomes" id="UP001233172">
    <property type="component" value="Unassembled WGS sequence"/>
</dbReference>
<feature type="region of interest" description="Disordered" evidence="1">
    <location>
        <begin position="1"/>
        <end position="190"/>
    </location>
</feature>
<gene>
    <name evidence="2" type="ORF">Bpfe_006948</name>
</gene>
<feature type="non-terminal residue" evidence="2">
    <location>
        <position position="190"/>
    </location>
</feature>
<keyword evidence="3" id="KW-1185">Reference proteome</keyword>
<feature type="compositionally biased region" description="Low complexity" evidence="1">
    <location>
        <begin position="94"/>
        <end position="108"/>
    </location>
</feature>
<name>A0AAD8FG58_BIOPF</name>
<dbReference type="EMBL" id="JASAOG010000020">
    <property type="protein sequence ID" value="KAK0063797.1"/>
    <property type="molecule type" value="Genomic_DNA"/>
</dbReference>
<dbReference type="AlphaFoldDB" id="A0AAD8FG58"/>
<accession>A0AAD8FG58</accession>
<organism evidence="2 3">
    <name type="scientific">Biomphalaria pfeifferi</name>
    <name type="common">Bloodfluke planorb</name>
    <name type="synonym">Freshwater snail</name>
    <dbReference type="NCBI Taxonomy" id="112525"/>
    <lineage>
        <taxon>Eukaryota</taxon>
        <taxon>Metazoa</taxon>
        <taxon>Spiralia</taxon>
        <taxon>Lophotrochozoa</taxon>
        <taxon>Mollusca</taxon>
        <taxon>Gastropoda</taxon>
        <taxon>Heterobranchia</taxon>
        <taxon>Euthyneura</taxon>
        <taxon>Panpulmonata</taxon>
        <taxon>Hygrophila</taxon>
        <taxon>Lymnaeoidea</taxon>
        <taxon>Planorbidae</taxon>
        <taxon>Biomphalaria</taxon>
    </lineage>
</organism>
<proteinExistence type="predicted"/>
<reference evidence="2" key="2">
    <citation type="submission" date="2023-04" db="EMBL/GenBank/DDBJ databases">
        <authorList>
            <person name="Bu L."/>
            <person name="Lu L."/>
            <person name="Laidemitt M.R."/>
            <person name="Zhang S.M."/>
            <person name="Mutuku M."/>
            <person name="Mkoji G."/>
            <person name="Steinauer M."/>
            <person name="Loker E.S."/>
        </authorList>
    </citation>
    <scope>NUCLEOTIDE SEQUENCE</scope>
    <source>
        <strain evidence="2">KasaAsao</strain>
        <tissue evidence="2">Whole Snail</tissue>
    </source>
</reference>
<protein>
    <submittedName>
        <fullName evidence="2">Uncharacterized protein</fullName>
    </submittedName>
</protein>
<evidence type="ECO:0000313" key="3">
    <source>
        <dbReference type="Proteomes" id="UP001233172"/>
    </source>
</evidence>
<evidence type="ECO:0000313" key="2">
    <source>
        <dbReference type="EMBL" id="KAK0063797.1"/>
    </source>
</evidence>
<reference evidence="2" key="1">
    <citation type="journal article" date="2023" name="PLoS Negl. Trop. Dis.">
        <title>A genome sequence for Biomphalaria pfeifferi, the major vector snail for the human-infecting parasite Schistosoma mansoni.</title>
        <authorList>
            <person name="Bu L."/>
            <person name="Lu L."/>
            <person name="Laidemitt M.R."/>
            <person name="Zhang S.M."/>
            <person name="Mutuku M."/>
            <person name="Mkoji G."/>
            <person name="Steinauer M."/>
            <person name="Loker E.S."/>
        </authorList>
    </citation>
    <scope>NUCLEOTIDE SEQUENCE</scope>
    <source>
        <strain evidence="2">KasaAsao</strain>
    </source>
</reference>
<feature type="compositionally biased region" description="Basic and acidic residues" evidence="1">
    <location>
        <begin position="109"/>
        <end position="120"/>
    </location>
</feature>